<feature type="domain" description="Fcf2 pre-rRNA processing C-terminal" evidence="4">
    <location>
        <begin position="224"/>
        <end position="317"/>
    </location>
</feature>
<dbReference type="AlphaFoldDB" id="A0A9N8YNZ1"/>
<dbReference type="GO" id="GO:0003723">
    <property type="term" value="F:RNA binding"/>
    <property type="evidence" value="ECO:0007669"/>
    <property type="project" value="TreeGrafter"/>
</dbReference>
<evidence type="ECO:0000313" key="5">
    <source>
        <dbReference type="EMBL" id="CAG8436917.1"/>
    </source>
</evidence>
<feature type="region of interest" description="Disordered" evidence="3">
    <location>
        <begin position="193"/>
        <end position="238"/>
    </location>
</feature>
<evidence type="ECO:0000259" key="4">
    <source>
        <dbReference type="Pfam" id="PF08698"/>
    </source>
</evidence>
<feature type="region of interest" description="Disordered" evidence="3">
    <location>
        <begin position="1"/>
        <end position="35"/>
    </location>
</feature>
<feature type="compositionally biased region" description="Low complexity" evidence="3">
    <location>
        <begin position="19"/>
        <end position="35"/>
    </location>
</feature>
<dbReference type="GO" id="GO:0006396">
    <property type="term" value="P:RNA processing"/>
    <property type="evidence" value="ECO:0007669"/>
    <property type="project" value="TreeGrafter"/>
</dbReference>
<comment type="caution">
    <text evidence="5">The sequence shown here is derived from an EMBL/GenBank/DDBJ whole genome shotgun (WGS) entry which is preliminary data.</text>
</comment>
<evidence type="ECO:0000256" key="3">
    <source>
        <dbReference type="SAM" id="MobiDB-lite"/>
    </source>
</evidence>
<keyword evidence="6" id="KW-1185">Reference proteome</keyword>
<dbReference type="PANTHER" id="PTHR21686">
    <property type="entry name" value="DEOXYNUCLEOTIDYLTRANSFERASE TERMINAL-INTERACTING PROTEIN 2"/>
    <property type="match status" value="1"/>
</dbReference>
<sequence length="348" mass="40040">MITRSKARAKNINVGQIPTTETGTNTSSTQQQQTGTADNIAEIVDLVPIVQIEALNTENIHNDNVLVEIDSVPFVDNDNAETSSRDKQQQQLSDDDLDVLLSKTETPSRDKQQQQQQQQLSDDDLDVLLSKAETLSRDKQQQQQSSDDDLDVLFPRLDAGISKKDHSYIRTHTGGIVSLRRPQNDGNVIVQDKESAKLRNGPQKNDRNDPPNQLTRKQKKELREATTGPGWFDMPKPELTPELKRDLQVVKLRNVLDPKHFYKKEDSKQFPKYFQVGTIIEGPTEFYSSRLPRKQRKQTIVEELMANEEAKSYYKRKFLEIQETKQSGGKKHYNNLKKRRKPNWEKNF</sequence>
<organism evidence="5 6">
    <name type="scientific">Ambispora gerdemannii</name>
    <dbReference type="NCBI Taxonomy" id="144530"/>
    <lineage>
        <taxon>Eukaryota</taxon>
        <taxon>Fungi</taxon>
        <taxon>Fungi incertae sedis</taxon>
        <taxon>Mucoromycota</taxon>
        <taxon>Glomeromycotina</taxon>
        <taxon>Glomeromycetes</taxon>
        <taxon>Archaeosporales</taxon>
        <taxon>Ambisporaceae</taxon>
        <taxon>Ambispora</taxon>
    </lineage>
</organism>
<dbReference type="InterPro" id="IPR014810">
    <property type="entry name" value="Fcf2_C"/>
</dbReference>
<dbReference type="InterPro" id="IPR039883">
    <property type="entry name" value="Fcf2/DNTTIP2"/>
</dbReference>
<accession>A0A9N8YNZ1</accession>
<dbReference type="OrthoDB" id="427886at2759"/>
<dbReference type="EMBL" id="CAJVPL010000037">
    <property type="protein sequence ID" value="CAG8436917.1"/>
    <property type="molecule type" value="Genomic_DNA"/>
</dbReference>
<proteinExistence type="predicted"/>
<gene>
    <name evidence="5" type="ORF">AGERDE_LOCUS714</name>
</gene>
<evidence type="ECO:0000256" key="1">
    <source>
        <dbReference type="ARBA" id="ARBA00004604"/>
    </source>
</evidence>
<dbReference type="GO" id="GO:0005730">
    <property type="term" value="C:nucleolus"/>
    <property type="evidence" value="ECO:0007669"/>
    <property type="project" value="UniProtKB-SubCell"/>
</dbReference>
<dbReference type="Proteomes" id="UP000789831">
    <property type="component" value="Unassembled WGS sequence"/>
</dbReference>
<dbReference type="PANTHER" id="PTHR21686:SF12">
    <property type="entry name" value="DEOXYNUCLEOTIDYLTRANSFERASE TERMINAL-INTERACTING PROTEIN 2"/>
    <property type="match status" value="1"/>
</dbReference>
<feature type="region of interest" description="Disordered" evidence="3">
    <location>
        <begin position="77"/>
        <end position="96"/>
    </location>
</feature>
<protein>
    <submittedName>
        <fullName evidence="5">7625_t:CDS:1</fullName>
    </submittedName>
</protein>
<feature type="region of interest" description="Disordered" evidence="3">
    <location>
        <begin position="324"/>
        <end position="348"/>
    </location>
</feature>
<name>A0A9N8YNZ1_9GLOM</name>
<evidence type="ECO:0000313" key="6">
    <source>
        <dbReference type="Proteomes" id="UP000789831"/>
    </source>
</evidence>
<comment type="subcellular location">
    <subcellularLocation>
        <location evidence="1">Nucleus</location>
        <location evidence="1">Nucleolus</location>
    </subcellularLocation>
</comment>
<keyword evidence="2" id="KW-0539">Nucleus</keyword>
<reference evidence="5" key="1">
    <citation type="submission" date="2021-06" db="EMBL/GenBank/DDBJ databases">
        <authorList>
            <person name="Kallberg Y."/>
            <person name="Tangrot J."/>
            <person name="Rosling A."/>
        </authorList>
    </citation>
    <scope>NUCLEOTIDE SEQUENCE</scope>
    <source>
        <strain evidence="5">MT106</strain>
    </source>
</reference>
<evidence type="ECO:0000256" key="2">
    <source>
        <dbReference type="ARBA" id="ARBA00023242"/>
    </source>
</evidence>
<feature type="compositionally biased region" description="Basic residues" evidence="3">
    <location>
        <begin position="328"/>
        <end position="341"/>
    </location>
</feature>
<dbReference type="Pfam" id="PF08698">
    <property type="entry name" value="Fcf2"/>
    <property type="match status" value="1"/>
</dbReference>